<organism evidence="2 3">
    <name type="scientific">Patulibacter brassicae</name>
    <dbReference type="NCBI Taxonomy" id="1705717"/>
    <lineage>
        <taxon>Bacteria</taxon>
        <taxon>Bacillati</taxon>
        <taxon>Actinomycetota</taxon>
        <taxon>Thermoleophilia</taxon>
        <taxon>Solirubrobacterales</taxon>
        <taxon>Patulibacteraceae</taxon>
        <taxon>Patulibacter</taxon>
    </lineage>
</organism>
<proteinExistence type="predicted"/>
<protein>
    <recommendedName>
        <fullName evidence="4">Peptidase M23</fullName>
    </recommendedName>
</protein>
<evidence type="ECO:0000256" key="1">
    <source>
        <dbReference type="SAM" id="Coils"/>
    </source>
</evidence>
<dbReference type="Gene3D" id="6.10.250.3150">
    <property type="match status" value="1"/>
</dbReference>
<dbReference type="RefSeq" id="WP_319952325.1">
    <property type="nucleotide sequence ID" value="NZ_JAXAVX010000001.1"/>
</dbReference>
<dbReference type="SUPFAM" id="SSF55166">
    <property type="entry name" value="Hedgehog/DD-peptidase"/>
    <property type="match status" value="1"/>
</dbReference>
<feature type="coiled-coil region" evidence="1">
    <location>
        <begin position="88"/>
        <end position="115"/>
    </location>
</feature>
<name>A0ABU4VEE3_9ACTN</name>
<keyword evidence="1" id="KW-0175">Coiled coil</keyword>
<keyword evidence="3" id="KW-1185">Reference proteome</keyword>
<evidence type="ECO:0000313" key="3">
    <source>
        <dbReference type="Proteomes" id="UP001277761"/>
    </source>
</evidence>
<sequence>MPVSRSTGSRLRRGWTLGATLAVSGAVALAPPVGAPARGAGLDGRIQRSRSRDRQLQAGIAADRRHAAAYQGRIDDLRGQLARLSPGLRQERAELDRLQDELRADRAALVRLRAQDARDREVLADQLVAIYEAPPVDLVQIALDSRGFADLLSRFGQLRRIAERNATVTRRVAAEHRAVAATTARIGRVEARHAATTAALQARHDAVQRLELELVDEQLPYVRARRGKEHRLTALRRRRAGLVHELERIQARQLRAISGGTPVGGADGYGFFPAAGTSYAQGDEPQIAARLQRMGRALHLHLIGLSGYRSPQHSVEVGGFANDPHTRGEASDTPGLEGVPEATLNRFGLTRPFPGAREADHVQLVGSRR</sequence>
<dbReference type="Gene3D" id="3.30.1380.10">
    <property type="match status" value="1"/>
</dbReference>
<dbReference type="Proteomes" id="UP001277761">
    <property type="component" value="Unassembled WGS sequence"/>
</dbReference>
<dbReference type="EMBL" id="JAXAVX010000001">
    <property type="protein sequence ID" value="MDX8150173.1"/>
    <property type="molecule type" value="Genomic_DNA"/>
</dbReference>
<accession>A0ABU4VEE3</accession>
<gene>
    <name evidence="2" type="ORF">SK069_01080</name>
</gene>
<reference evidence="2 3" key="1">
    <citation type="submission" date="2023-11" db="EMBL/GenBank/DDBJ databases">
        <authorList>
            <person name="Xu M."/>
            <person name="Jiang T."/>
        </authorList>
    </citation>
    <scope>NUCLEOTIDE SEQUENCE [LARGE SCALE GENOMIC DNA]</scope>
    <source>
        <strain evidence="2 3">SD</strain>
    </source>
</reference>
<evidence type="ECO:0008006" key="4">
    <source>
        <dbReference type="Google" id="ProtNLM"/>
    </source>
</evidence>
<dbReference type="InterPro" id="IPR009045">
    <property type="entry name" value="Zn_M74/Hedgehog-like"/>
</dbReference>
<comment type="caution">
    <text evidence="2">The sequence shown here is derived from an EMBL/GenBank/DDBJ whole genome shotgun (WGS) entry which is preliminary data.</text>
</comment>
<evidence type="ECO:0000313" key="2">
    <source>
        <dbReference type="EMBL" id="MDX8150173.1"/>
    </source>
</evidence>